<proteinExistence type="predicted"/>
<reference evidence="4 5" key="1">
    <citation type="journal article" date="2019" name="Commun. Biol.">
        <title>The bagworm genome reveals a unique fibroin gene that provides high tensile strength.</title>
        <authorList>
            <person name="Kono N."/>
            <person name="Nakamura H."/>
            <person name="Ohtoshi R."/>
            <person name="Tomita M."/>
            <person name="Numata K."/>
            <person name="Arakawa K."/>
        </authorList>
    </citation>
    <scope>NUCLEOTIDE SEQUENCE [LARGE SCALE GENOMIC DNA]</scope>
</reference>
<evidence type="ECO:0000256" key="1">
    <source>
        <dbReference type="ARBA" id="ARBA00022729"/>
    </source>
</evidence>
<evidence type="ECO:0000313" key="4">
    <source>
        <dbReference type="EMBL" id="GBP63693.1"/>
    </source>
</evidence>
<feature type="compositionally biased region" description="Basic and acidic residues" evidence="3">
    <location>
        <begin position="150"/>
        <end position="165"/>
    </location>
</feature>
<accession>A0A4C1XKL4</accession>
<name>A0A4C1XKL4_EUMVA</name>
<dbReference type="InterPro" id="IPR000618">
    <property type="entry name" value="Insect_cuticle"/>
</dbReference>
<feature type="region of interest" description="Disordered" evidence="3">
    <location>
        <begin position="126"/>
        <end position="171"/>
    </location>
</feature>
<feature type="region of interest" description="Disordered" evidence="3">
    <location>
        <begin position="255"/>
        <end position="275"/>
    </location>
</feature>
<dbReference type="AlphaFoldDB" id="A0A4C1XKL4"/>
<dbReference type="OrthoDB" id="6597363at2759"/>
<evidence type="ECO:0000256" key="2">
    <source>
        <dbReference type="PROSITE-ProRule" id="PRU00497"/>
    </source>
</evidence>
<organism evidence="4 5">
    <name type="scientific">Eumeta variegata</name>
    <name type="common">Bagworm moth</name>
    <name type="synonym">Eumeta japonica</name>
    <dbReference type="NCBI Taxonomy" id="151549"/>
    <lineage>
        <taxon>Eukaryota</taxon>
        <taxon>Metazoa</taxon>
        <taxon>Ecdysozoa</taxon>
        <taxon>Arthropoda</taxon>
        <taxon>Hexapoda</taxon>
        <taxon>Insecta</taxon>
        <taxon>Pterygota</taxon>
        <taxon>Neoptera</taxon>
        <taxon>Endopterygota</taxon>
        <taxon>Lepidoptera</taxon>
        <taxon>Glossata</taxon>
        <taxon>Ditrysia</taxon>
        <taxon>Tineoidea</taxon>
        <taxon>Psychidae</taxon>
        <taxon>Oiketicinae</taxon>
        <taxon>Eumeta</taxon>
    </lineage>
</organism>
<evidence type="ECO:0008006" key="6">
    <source>
        <dbReference type="Google" id="ProtNLM"/>
    </source>
</evidence>
<protein>
    <recommendedName>
        <fullName evidence="6">Cuticle protein 6</fullName>
    </recommendedName>
</protein>
<dbReference type="PROSITE" id="PS51155">
    <property type="entry name" value="CHIT_BIND_RR_2"/>
    <property type="match status" value="1"/>
</dbReference>
<dbReference type="Pfam" id="PF00379">
    <property type="entry name" value="Chitin_bind_4"/>
    <property type="match status" value="1"/>
</dbReference>
<dbReference type="Proteomes" id="UP000299102">
    <property type="component" value="Unassembled WGS sequence"/>
</dbReference>
<keyword evidence="5" id="KW-1185">Reference proteome</keyword>
<dbReference type="GO" id="GO:0042302">
    <property type="term" value="F:structural constituent of cuticle"/>
    <property type="evidence" value="ECO:0007669"/>
    <property type="project" value="UniProtKB-UniRule"/>
</dbReference>
<evidence type="ECO:0000256" key="3">
    <source>
        <dbReference type="SAM" id="MobiDB-lite"/>
    </source>
</evidence>
<comment type="caution">
    <text evidence="4">The sequence shown here is derived from an EMBL/GenBank/DDBJ whole genome shotgun (WGS) entry which is preliminary data.</text>
</comment>
<gene>
    <name evidence="4" type="ORF">EVAR_82053_1</name>
</gene>
<keyword evidence="1" id="KW-0732">Signal</keyword>
<evidence type="ECO:0000313" key="5">
    <source>
        <dbReference type="Proteomes" id="UP000299102"/>
    </source>
</evidence>
<keyword evidence="2" id="KW-0193">Cuticle</keyword>
<sequence length="275" mass="31309">MWSPPLLDARNCLTQSDRSQCVTGLSVKNRISDGGEWADGWGEWGGGVETKWWRGFVPPELSFAGRNENKGNFRFEYASDNGLAAGEVIEPDGTRLGAYQYKDPSGQIVKLKYRAGKDGFQILEGSHVPKSVEPQASLRPEGNYKQGYEQQRRQYELQQDHDRMKLQQPWSGQSQRYLGESGVAPPARAQYSLQSWHGGGASDDGQYRENYLEENSKDKAPHNFGKGYAFSFEDLYKIELRGLDLNSLLRVLRNLNQERNQEEPEEEEGIHMKER</sequence>
<dbReference type="EMBL" id="BGZK01000876">
    <property type="protein sequence ID" value="GBP63693.1"/>
    <property type="molecule type" value="Genomic_DNA"/>
</dbReference>